<evidence type="ECO:0000313" key="2">
    <source>
        <dbReference type="Proteomes" id="UP000246018"/>
    </source>
</evidence>
<dbReference type="InterPro" id="IPR032710">
    <property type="entry name" value="NTF2-like_dom_sf"/>
</dbReference>
<dbReference type="Proteomes" id="UP000246018">
    <property type="component" value="Unassembled WGS sequence"/>
</dbReference>
<name>A0A2T8F5M3_9ACTN</name>
<dbReference type="GO" id="GO:0030638">
    <property type="term" value="P:polyketide metabolic process"/>
    <property type="evidence" value="ECO:0007669"/>
    <property type="project" value="InterPro"/>
</dbReference>
<proteinExistence type="predicted"/>
<accession>A0A2T8F5M3</accession>
<dbReference type="AlphaFoldDB" id="A0A2T8F5M3"/>
<dbReference type="PANTHER" id="PTHR38436:SF1">
    <property type="entry name" value="ESTER CYCLASE"/>
    <property type="match status" value="1"/>
</dbReference>
<organism evidence="1 2">
    <name type="scientific">Nocardioides gansuensis</name>
    <dbReference type="NCBI Taxonomy" id="2138300"/>
    <lineage>
        <taxon>Bacteria</taxon>
        <taxon>Bacillati</taxon>
        <taxon>Actinomycetota</taxon>
        <taxon>Actinomycetes</taxon>
        <taxon>Propionibacteriales</taxon>
        <taxon>Nocardioidaceae</taxon>
        <taxon>Nocardioides</taxon>
    </lineage>
</organism>
<dbReference type="EMBL" id="QDGZ01000010">
    <property type="protein sequence ID" value="PVG81006.1"/>
    <property type="molecule type" value="Genomic_DNA"/>
</dbReference>
<dbReference type="OrthoDB" id="3624661at2"/>
<dbReference type="SUPFAM" id="SSF54427">
    <property type="entry name" value="NTF2-like"/>
    <property type="match status" value="1"/>
</dbReference>
<keyword evidence="2" id="KW-1185">Reference proteome</keyword>
<dbReference type="PANTHER" id="PTHR38436">
    <property type="entry name" value="POLYKETIDE CYCLASE SNOAL-LIKE DOMAIN"/>
    <property type="match status" value="1"/>
</dbReference>
<evidence type="ECO:0000313" key="1">
    <source>
        <dbReference type="EMBL" id="PVG81006.1"/>
    </source>
</evidence>
<gene>
    <name evidence="1" type="ORF">DDE18_19420</name>
</gene>
<sequence>MRWADATGLVRLRRASPLFNDRSARGPNVTDVGRNKEVSRRWIEVFNLRDDAAEADVRAPEFIAYPPASLDPDPLRSEPWAKFLAGFVEGFPDLRLTVEVAVGENDLVAQRIHFEGTHTGVFQGLPPTGKKVAFEGLELNRHGDDGRVVEHWFQLDTLTLLQQLGLIVIPGPRLLPRILASPLTKLRKKR</sequence>
<dbReference type="Pfam" id="PF07366">
    <property type="entry name" value="SnoaL"/>
    <property type="match status" value="1"/>
</dbReference>
<comment type="caution">
    <text evidence="1">The sequence shown here is derived from an EMBL/GenBank/DDBJ whole genome shotgun (WGS) entry which is preliminary data.</text>
</comment>
<dbReference type="Gene3D" id="3.10.450.50">
    <property type="match status" value="1"/>
</dbReference>
<reference evidence="1 2" key="1">
    <citation type="submission" date="2018-04" db="EMBL/GenBank/DDBJ databases">
        <title>Genome of Nocardioides gansuensis WSJ-1.</title>
        <authorList>
            <person name="Wu S."/>
            <person name="Wang G."/>
        </authorList>
    </citation>
    <scope>NUCLEOTIDE SEQUENCE [LARGE SCALE GENOMIC DNA]</scope>
    <source>
        <strain evidence="1 2">WSJ-1</strain>
    </source>
</reference>
<dbReference type="InterPro" id="IPR009959">
    <property type="entry name" value="Cyclase_SnoaL-like"/>
</dbReference>
<protein>
    <recommendedName>
        <fullName evidence="3">Ester cyclase</fullName>
    </recommendedName>
</protein>
<evidence type="ECO:0008006" key="3">
    <source>
        <dbReference type="Google" id="ProtNLM"/>
    </source>
</evidence>